<comment type="caution">
    <text evidence="1">The sequence shown here is derived from an EMBL/GenBank/DDBJ whole genome shotgun (WGS) entry which is preliminary data.</text>
</comment>
<keyword evidence="2" id="KW-1185">Reference proteome</keyword>
<sequence>SYKEIRKITIKWAVRILNVQKNTLKKDNEKKNMANKTTTQLRSNMISMPPRTPTSADYDKLVDKFEKLALQVKELKTQPMKTMTTTRPCLYCDEQGHSKSQCDLLGQDL</sequence>
<name>A0ACC1HX18_9FUNG</name>
<evidence type="ECO:0000313" key="1">
    <source>
        <dbReference type="EMBL" id="KAJ1678919.1"/>
    </source>
</evidence>
<feature type="non-terminal residue" evidence="1">
    <location>
        <position position="109"/>
    </location>
</feature>
<protein>
    <submittedName>
        <fullName evidence="1">Uncharacterized protein</fullName>
    </submittedName>
</protein>
<organism evidence="1 2">
    <name type="scientific">Spiromyces aspiralis</name>
    <dbReference type="NCBI Taxonomy" id="68401"/>
    <lineage>
        <taxon>Eukaryota</taxon>
        <taxon>Fungi</taxon>
        <taxon>Fungi incertae sedis</taxon>
        <taxon>Zoopagomycota</taxon>
        <taxon>Kickxellomycotina</taxon>
        <taxon>Kickxellomycetes</taxon>
        <taxon>Kickxellales</taxon>
        <taxon>Kickxellaceae</taxon>
        <taxon>Spiromyces</taxon>
    </lineage>
</organism>
<dbReference type="Proteomes" id="UP001145114">
    <property type="component" value="Unassembled WGS sequence"/>
</dbReference>
<proteinExistence type="predicted"/>
<evidence type="ECO:0000313" key="2">
    <source>
        <dbReference type="Proteomes" id="UP001145114"/>
    </source>
</evidence>
<feature type="non-terminal residue" evidence="1">
    <location>
        <position position="1"/>
    </location>
</feature>
<gene>
    <name evidence="1" type="ORF">EV182_003084</name>
</gene>
<accession>A0ACC1HX18</accession>
<reference evidence="1" key="1">
    <citation type="submission" date="2022-06" db="EMBL/GenBank/DDBJ databases">
        <title>Phylogenomic reconstructions and comparative analyses of Kickxellomycotina fungi.</title>
        <authorList>
            <person name="Reynolds N.K."/>
            <person name="Stajich J.E."/>
            <person name="Barry K."/>
            <person name="Grigoriev I.V."/>
            <person name="Crous P."/>
            <person name="Smith M.E."/>
        </authorList>
    </citation>
    <scope>NUCLEOTIDE SEQUENCE</scope>
    <source>
        <strain evidence="1">RSA 2271</strain>
    </source>
</reference>
<dbReference type="EMBL" id="JAMZIH010000744">
    <property type="protein sequence ID" value="KAJ1678919.1"/>
    <property type="molecule type" value="Genomic_DNA"/>
</dbReference>